<comment type="cofactor">
    <cofactor evidence="12">
        <name>Zn(2+)</name>
        <dbReference type="ChEBI" id="CHEBI:29105"/>
    </cofactor>
    <text evidence="12">Binds 1 zinc ion per monomer.</text>
</comment>
<evidence type="ECO:0000256" key="1">
    <source>
        <dbReference type="ARBA" id="ARBA00022478"/>
    </source>
</evidence>
<dbReference type="InterPro" id="IPR036977">
    <property type="entry name" value="DNA_primase_Znf_CHC2"/>
</dbReference>
<keyword evidence="10" id="KW-0238">DNA-binding</keyword>
<dbReference type="Pfam" id="PF08275">
    <property type="entry name" value="DNAG_N"/>
    <property type="match status" value="1"/>
</dbReference>
<evidence type="ECO:0000256" key="10">
    <source>
        <dbReference type="ARBA" id="ARBA00023125"/>
    </source>
</evidence>
<dbReference type="GO" id="GO:0003899">
    <property type="term" value="F:DNA-directed RNA polymerase activity"/>
    <property type="evidence" value="ECO:0007669"/>
    <property type="project" value="InterPro"/>
</dbReference>
<dbReference type="InterPro" id="IPR050219">
    <property type="entry name" value="DnaG_primase"/>
</dbReference>
<comment type="subunit">
    <text evidence="12">Monomer.</text>
</comment>
<dbReference type="Pfam" id="PF01807">
    <property type="entry name" value="Zn_ribbon_DnaG"/>
    <property type="match status" value="1"/>
</dbReference>
<evidence type="ECO:0000256" key="11">
    <source>
        <dbReference type="ARBA" id="ARBA00023163"/>
    </source>
</evidence>
<dbReference type="GO" id="GO:0006269">
    <property type="term" value="P:DNA replication, synthesis of primer"/>
    <property type="evidence" value="ECO:0007669"/>
    <property type="project" value="UniProtKB-KW"/>
</dbReference>
<keyword evidence="5 12" id="KW-0235">DNA replication</keyword>
<dbReference type="SMART" id="SM00400">
    <property type="entry name" value="ZnF_CHCC"/>
    <property type="match status" value="1"/>
</dbReference>
<evidence type="ECO:0000313" key="14">
    <source>
        <dbReference type="EMBL" id="OGD86549.1"/>
    </source>
</evidence>
<dbReference type="NCBIfam" id="TIGR01391">
    <property type="entry name" value="dnaG"/>
    <property type="match status" value="1"/>
</dbReference>
<dbReference type="InterPro" id="IPR013264">
    <property type="entry name" value="DNAG_N"/>
</dbReference>
<feature type="domain" description="Toprim" evidence="13">
    <location>
        <begin position="223"/>
        <end position="304"/>
    </location>
</feature>
<keyword evidence="11 12" id="KW-0804">Transcription</keyword>
<dbReference type="InterPro" id="IPR037068">
    <property type="entry name" value="DNA_primase_core_N_sf"/>
</dbReference>
<keyword evidence="3 12" id="KW-0808">Transferase</keyword>
<evidence type="ECO:0000256" key="5">
    <source>
        <dbReference type="ARBA" id="ARBA00022705"/>
    </source>
</evidence>
<dbReference type="CDD" id="cd03364">
    <property type="entry name" value="TOPRIM_DnaG_primases"/>
    <property type="match status" value="1"/>
</dbReference>
<dbReference type="GO" id="GO:0005524">
    <property type="term" value="F:ATP binding"/>
    <property type="evidence" value="ECO:0007669"/>
    <property type="project" value="InterPro"/>
</dbReference>
<dbReference type="Pfam" id="PF10410">
    <property type="entry name" value="DnaB_bind"/>
    <property type="match status" value="1"/>
</dbReference>
<dbReference type="Pfam" id="PF13155">
    <property type="entry name" value="Toprim_2"/>
    <property type="match status" value="1"/>
</dbReference>
<keyword evidence="2 12" id="KW-0639">Primosome</keyword>
<dbReference type="GO" id="GO:0000428">
    <property type="term" value="C:DNA-directed RNA polymerase complex"/>
    <property type="evidence" value="ECO:0007669"/>
    <property type="project" value="UniProtKB-KW"/>
</dbReference>
<evidence type="ECO:0000256" key="2">
    <source>
        <dbReference type="ARBA" id="ARBA00022515"/>
    </source>
</evidence>
<dbReference type="PROSITE" id="PS50880">
    <property type="entry name" value="TOPRIM"/>
    <property type="match status" value="1"/>
</dbReference>
<reference evidence="14 15" key="1">
    <citation type="journal article" date="2016" name="Nat. Commun.">
        <title>Thousands of microbial genomes shed light on interconnected biogeochemical processes in an aquifer system.</title>
        <authorList>
            <person name="Anantharaman K."/>
            <person name="Brown C.T."/>
            <person name="Hug L.A."/>
            <person name="Sharon I."/>
            <person name="Castelle C.J."/>
            <person name="Probst A.J."/>
            <person name="Thomas B.C."/>
            <person name="Singh A."/>
            <person name="Wilkins M.J."/>
            <person name="Karaoz U."/>
            <person name="Brodie E.L."/>
            <person name="Williams K.H."/>
            <person name="Hubbard S.S."/>
            <person name="Banfield J.F."/>
        </authorList>
    </citation>
    <scope>NUCLEOTIDE SEQUENCE [LARGE SCALE GENOMIC DNA]</scope>
</reference>
<dbReference type="Gene3D" id="1.10.860.10">
    <property type="entry name" value="DNAb Helicase, Chain A"/>
    <property type="match status" value="1"/>
</dbReference>
<dbReference type="PANTHER" id="PTHR30313:SF2">
    <property type="entry name" value="DNA PRIMASE"/>
    <property type="match status" value="1"/>
</dbReference>
<keyword evidence="7" id="KW-0863">Zinc-finger</keyword>
<dbReference type="InterPro" id="IPR036185">
    <property type="entry name" value="DNA_heli_DnaB-like_N_sf"/>
</dbReference>
<keyword evidence="1 12" id="KW-0240">DNA-directed RNA polymerase</keyword>
<dbReference type="PIRSF" id="PIRSF002811">
    <property type="entry name" value="DnaG"/>
    <property type="match status" value="1"/>
</dbReference>
<dbReference type="PANTHER" id="PTHR30313">
    <property type="entry name" value="DNA PRIMASE"/>
    <property type="match status" value="1"/>
</dbReference>
<evidence type="ECO:0000313" key="15">
    <source>
        <dbReference type="Proteomes" id="UP000179102"/>
    </source>
</evidence>
<evidence type="ECO:0000256" key="3">
    <source>
        <dbReference type="ARBA" id="ARBA00022679"/>
    </source>
</evidence>
<evidence type="ECO:0000256" key="12">
    <source>
        <dbReference type="PIRNR" id="PIRNR002811"/>
    </source>
</evidence>
<comment type="similarity">
    <text evidence="12">Belongs to the DnaG primase family.</text>
</comment>
<dbReference type="GO" id="GO:0003677">
    <property type="term" value="F:DNA binding"/>
    <property type="evidence" value="ECO:0007669"/>
    <property type="project" value="UniProtKB-KW"/>
</dbReference>
<dbReference type="InterPro" id="IPR002694">
    <property type="entry name" value="Znf_CHC2"/>
</dbReference>
<proteinExistence type="inferred from homology"/>
<dbReference type="SUPFAM" id="SSF48024">
    <property type="entry name" value="N-terminal domain of DnaB helicase"/>
    <property type="match status" value="1"/>
</dbReference>
<comment type="caution">
    <text evidence="14">The sequence shown here is derived from an EMBL/GenBank/DDBJ whole genome shotgun (WGS) entry which is preliminary data.</text>
</comment>
<dbReference type="InterPro" id="IPR019475">
    <property type="entry name" value="DNA_primase_DnaB-bd"/>
</dbReference>
<dbReference type="GO" id="GO:0003678">
    <property type="term" value="F:DNA helicase activity"/>
    <property type="evidence" value="ECO:0007669"/>
    <property type="project" value="InterPro"/>
</dbReference>
<dbReference type="STRING" id="1797711.A2870_02010"/>
<dbReference type="GO" id="GO:0005737">
    <property type="term" value="C:cytoplasm"/>
    <property type="evidence" value="ECO:0007669"/>
    <property type="project" value="TreeGrafter"/>
</dbReference>
<evidence type="ECO:0000256" key="6">
    <source>
        <dbReference type="ARBA" id="ARBA00022723"/>
    </source>
</evidence>
<dbReference type="Proteomes" id="UP000179102">
    <property type="component" value="Unassembled WGS sequence"/>
</dbReference>
<evidence type="ECO:0000256" key="7">
    <source>
        <dbReference type="ARBA" id="ARBA00022771"/>
    </source>
</evidence>
<sequence length="569" mass="63598">MVSPERQAFKCFGCGESGDVFTFLEKIEGWEFRETLEELAKGAGVKLTNFKPTAVSRQKDKLIEINKLSSRFYKYLLSKHKSGEPGRAYLKKRGVPEELWEKFDLGYAPEGWENLSKFLARHGYNFADVVTAGLVTGRSGRSSGYYDRFRGRLMFPIKDSRGTILGFSGRVIDTLRQNSVQASSQTPDRQEAKYINSPETPIFSKGSLLFGLDVARSAIREKNEAVLVEGEFDVLSSYKAGLLNVVASKGTALTEKQVAILARICERVIICFDTDLAGDAASRRGIELLDISGVNVKVARLGKWKDPDEFAKSDPKGFLKAISGSEDIYDYFIESATSRFNPATAEGKKKIGSELLPILAKISDDLVRGHYVAKLANILDLDTEVVSDAVKRRGVAPYEAGLLKSSAEESPKTARGVTLEEYFLALLVFQEEVVEDILDQVSPQDFNQEQGKRFFKWLRDIIGHSKNKRLSRFLSKLPSDLGPFVDNLYLINISPDFGDKQLWAAEATKTAKLIRDKSLRRQQAIISSKLKEAQKSSDEAKVRTLLDQFDKISEARKKAASLNGKNNWY</sequence>
<dbReference type="InterPro" id="IPR006295">
    <property type="entry name" value="DNA_primase_DnaG"/>
</dbReference>
<keyword evidence="6 12" id="KW-0479">Metal-binding</keyword>
<keyword evidence="8 12" id="KW-0862">Zinc</keyword>
<dbReference type="EMBL" id="MFAZ01000040">
    <property type="protein sequence ID" value="OGD86549.1"/>
    <property type="molecule type" value="Genomic_DNA"/>
</dbReference>
<dbReference type="Gene3D" id="3.90.580.10">
    <property type="entry name" value="Zinc finger, CHC2-type domain"/>
    <property type="match status" value="1"/>
</dbReference>
<evidence type="ECO:0000259" key="13">
    <source>
        <dbReference type="PROSITE" id="PS50880"/>
    </source>
</evidence>
<protein>
    <recommendedName>
        <fullName evidence="12">DNA primase</fullName>
        <ecNumber evidence="12">2.7.7.-</ecNumber>
    </recommendedName>
</protein>
<keyword evidence="4 12" id="KW-0548">Nucleotidyltransferase</keyword>
<dbReference type="Gene3D" id="3.40.1360.10">
    <property type="match status" value="1"/>
</dbReference>
<comment type="function">
    <text evidence="12">RNA polymerase that catalyzes the synthesis of short RNA molecules used as primers for DNA polymerase during DNA replication.</text>
</comment>
<dbReference type="SUPFAM" id="SSF56731">
    <property type="entry name" value="DNA primase core"/>
    <property type="match status" value="1"/>
</dbReference>
<dbReference type="EC" id="2.7.7.-" evidence="12"/>
<organism evidence="14 15">
    <name type="scientific">Candidatus Curtissbacteria bacterium RIFCSPHIGHO2_01_FULL_41_11</name>
    <dbReference type="NCBI Taxonomy" id="1797711"/>
    <lineage>
        <taxon>Bacteria</taxon>
        <taxon>Candidatus Curtissiibacteriota</taxon>
    </lineage>
</organism>
<evidence type="ECO:0000256" key="9">
    <source>
        <dbReference type="ARBA" id="ARBA00022842"/>
    </source>
</evidence>
<dbReference type="InterPro" id="IPR034151">
    <property type="entry name" value="TOPRIM_DnaG_bac"/>
</dbReference>
<dbReference type="InterPro" id="IPR016136">
    <property type="entry name" value="DNA_helicase_N/primase_C"/>
</dbReference>
<dbReference type="SUPFAM" id="SSF57783">
    <property type="entry name" value="Zinc beta-ribbon"/>
    <property type="match status" value="1"/>
</dbReference>
<gene>
    <name evidence="14" type="ORF">A2870_02010</name>
</gene>
<dbReference type="AlphaFoldDB" id="A0A1F5G3Y4"/>
<dbReference type="GO" id="GO:0008270">
    <property type="term" value="F:zinc ion binding"/>
    <property type="evidence" value="ECO:0007669"/>
    <property type="project" value="UniProtKB-KW"/>
</dbReference>
<accession>A0A1F5G3Y4</accession>
<dbReference type="InterPro" id="IPR006171">
    <property type="entry name" value="TOPRIM_dom"/>
</dbReference>
<dbReference type="GO" id="GO:1990077">
    <property type="term" value="C:primosome complex"/>
    <property type="evidence" value="ECO:0007669"/>
    <property type="project" value="UniProtKB-KW"/>
</dbReference>
<evidence type="ECO:0000256" key="4">
    <source>
        <dbReference type="ARBA" id="ARBA00022695"/>
    </source>
</evidence>
<dbReference type="SMART" id="SM00493">
    <property type="entry name" value="TOPRIM"/>
    <property type="match status" value="1"/>
</dbReference>
<dbReference type="InterPro" id="IPR030846">
    <property type="entry name" value="DnaG_bac"/>
</dbReference>
<name>A0A1F5G3Y4_9BACT</name>
<keyword evidence="9" id="KW-0460">Magnesium</keyword>
<evidence type="ECO:0000256" key="8">
    <source>
        <dbReference type="ARBA" id="ARBA00022833"/>
    </source>
</evidence>
<dbReference type="Gene3D" id="3.90.980.10">
    <property type="entry name" value="DNA primase, catalytic core, N-terminal domain"/>
    <property type="match status" value="1"/>
</dbReference>